<dbReference type="AlphaFoldDB" id="A0A840UV40"/>
<sequence>MIDFDNDLGGLPALVLGDGMESHCPHCLEQFDFARAKMERIDGVMHCRCPDCCKWSIMPPAWETASALSFPPPGKILDQTDILRLIQHCDETQTEILAGILVKMATTKAQRWSGRITFVLDYHLGLLGDMQVNRHEVVRLHSPRKTGDRAALP</sequence>
<dbReference type="Proteomes" id="UP000539642">
    <property type="component" value="Unassembled WGS sequence"/>
</dbReference>
<name>A0A840UV40_9BACT</name>
<dbReference type="EMBL" id="JACHEO010000014">
    <property type="protein sequence ID" value="MBB5348703.1"/>
    <property type="molecule type" value="Genomic_DNA"/>
</dbReference>
<evidence type="ECO:0000313" key="1">
    <source>
        <dbReference type="EMBL" id="MBB5348703.1"/>
    </source>
</evidence>
<protein>
    <submittedName>
        <fullName evidence="1">Uncharacterized protein</fullName>
    </submittedName>
</protein>
<evidence type="ECO:0000313" key="2">
    <source>
        <dbReference type="Proteomes" id="UP000539642"/>
    </source>
</evidence>
<comment type="caution">
    <text evidence="1">The sequence shown here is derived from an EMBL/GenBank/DDBJ whole genome shotgun (WGS) entry which is preliminary data.</text>
</comment>
<organism evidence="1 2">
    <name type="scientific">Desulfoprunum benzoelyticum</name>
    <dbReference type="NCBI Taxonomy" id="1506996"/>
    <lineage>
        <taxon>Bacteria</taxon>
        <taxon>Pseudomonadati</taxon>
        <taxon>Thermodesulfobacteriota</taxon>
        <taxon>Desulfobulbia</taxon>
        <taxon>Desulfobulbales</taxon>
        <taxon>Desulfobulbaceae</taxon>
        <taxon>Desulfoprunum</taxon>
    </lineage>
</organism>
<keyword evidence="2" id="KW-1185">Reference proteome</keyword>
<reference evidence="1 2" key="1">
    <citation type="submission" date="2020-08" db="EMBL/GenBank/DDBJ databases">
        <title>Genomic Encyclopedia of Type Strains, Phase IV (KMG-IV): sequencing the most valuable type-strain genomes for metagenomic binning, comparative biology and taxonomic classification.</title>
        <authorList>
            <person name="Goeker M."/>
        </authorList>
    </citation>
    <scope>NUCLEOTIDE SEQUENCE [LARGE SCALE GENOMIC DNA]</scope>
    <source>
        <strain evidence="1 2">DSM 28570</strain>
    </source>
</reference>
<proteinExistence type="predicted"/>
<accession>A0A840UV40</accession>
<gene>
    <name evidence="1" type="ORF">HNQ81_002443</name>
</gene>
<dbReference type="RefSeq" id="WP_183351534.1">
    <property type="nucleotide sequence ID" value="NZ_JACHEO010000014.1"/>
</dbReference>